<accession>F9VE15</accession>
<dbReference type="STRING" id="420890.LCGL_1106"/>
<reference evidence="1 2" key="1">
    <citation type="journal article" date="2011" name="PLoS ONE">
        <title>Complete genome sequence and comparative analysis of the fish pathogen Lactococcus garvieae.</title>
        <authorList>
            <person name="Morita H."/>
            <person name="Toh H."/>
            <person name="Oshima K."/>
            <person name="Yoshizaki M."/>
            <person name="Kawanishi M."/>
            <person name="Nakaya K."/>
            <person name="Suzuki T."/>
            <person name="Miyauchi E."/>
            <person name="Ishii Y."/>
            <person name="Tanabe S."/>
            <person name="Murakami M."/>
            <person name="Hattori M."/>
        </authorList>
    </citation>
    <scope>NUCLEOTIDE SEQUENCE [LARGE SCALE GENOMIC DNA]</scope>
    <source>
        <strain evidence="1 2">Lg2</strain>
    </source>
</reference>
<dbReference type="Proteomes" id="UP000008520">
    <property type="component" value="Chromosome"/>
</dbReference>
<evidence type="ECO:0000313" key="1">
    <source>
        <dbReference type="EMBL" id="BAK60566.1"/>
    </source>
</evidence>
<name>F9VE15_LACGL</name>
<dbReference type="PATRIC" id="fig|420890.5.peg.1100"/>
<sequence length="187" mass="22079">MDGKEGLNNEFKNSSFRAVLIYSIIEYSEVKINYGYKIFIKRKMGLLLTHLKRTSKKRMLRDNMPKKVVSKRKRKLEQPYIVFKKRLIILCLKVKGHLENFRMNGFLFMKKKSKIAHSIKQLVLSINEFCQFLKSLSMLVSFLKWVRKVFNHAALLGYIQAHPAAPVTSQSIKKKLMKKRFFMILMS</sequence>
<dbReference type="KEGG" id="lgv:LCGL_1106"/>
<dbReference type="eggNOG" id="COG0582">
    <property type="taxonomic scope" value="Bacteria"/>
</dbReference>
<protein>
    <submittedName>
        <fullName evidence="1">Hypothetical phage protein</fullName>
    </submittedName>
</protein>
<evidence type="ECO:0000313" key="2">
    <source>
        <dbReference type="Proteomes" id="UP000008520"/>
    </source>
</evidence>
<keyword evidence="2" id="KW-1185">Reference proteome</keyword>
<gene>
    <name evidence="1" type="ordered locus">LCGL_1106</name>
</gene>
<organism evidence="1 2">
    <name type="scientific">Lactococcus garvieae (strain Lg2)</name>
    <name type="common">Enterococcus seriolicida</name>
    <dbReference type="NCBI Taxonomy" id="420890"/>
    <lineage>
        <taxon>Bacteria</taxon>
        <taxon>Bacillati</taxon>
        <taxon>Bacillota</taxon>
        <taxon>Bacilli</taxon>
        <taxon>Lactobacillales</taxon>
        <taxon>Streptococcaceae</taxon>
        <taxon>Lactococcus</taxon>
    </lineage>
</organism>
<dbReference type="AlphaFoldDB" id="F9VE15"/>
<dbReference type="EMBL" id="AP009333">
    <property type="protein sequence ID" value="BAK60566.1"/>
    <property type="molecule type" value="Genomic_DNA"/>
</dbReference>
<dbReference type="HOGENOM" id="CLU_1445977_0_0_9"/>
<proteinExistence type="predicted"/>